<name>A0A0M4MRS3_LEPIR</name>
<proteinExistence type="predicted"/>
<dbReference type="RefSeq" id="WP_002189359.1">
    <property type="nucleotide sequence ID" value="NZ_CP012603.1"/>
</dbReference>
<dbReference type="AlphaFoldDB" id="A0A0M4MRS3"/>
<protein>
    <submittedName>
        <fullName evidence="1">Uncharacterized protein</fullName>
    </submittedName>
</protein>
<evidence type="ECO:0000313" key="1">
    <source>
        <dbReference type="EMBL" id="ALE37763.1"/>
    </source>
</evidence>
<evidence type="ECO:0000313" key="2">
    <source>
        <dbReference type="Proteomes" id="UP000056502"/>
    </source>
</evidence>
<gene>
    <name evidence="1" type="ORF">G436_0540</name>
</gene>
<dbReference type="EMBL" id="CP012603">
    <property type="protein sequence ID" value="ALE37763.1"/>
    <property type="molecule type" value="Genomic_DNA"/>
</dbReference>
<dbReference type="Proteomes" id="UP000056502">
    <property type="component" value="Chromosome I"/>
</dbReference>
<reference evidence="1 2" key="1">
    <citation type="journal article" date="2015" name="Genome Announc.">
        <title>Whole-Genome Sequence of Leptospira interrogans Serovar Hardjo Subtype Hardjoprajitno Strain Norma, Isolated from Cattle in a Leptospirosis Outbreak in Brazil.</title>
        <authorList>
            <person name="Cosate M.R."/>
            <person name="Soares S.C."/>
            <person name="Mendes T.A."/>
            <person name="Raittz R.T."/>
            <person name="Moreira E.C."/>
            <person name="Leite R."/>
            <person name="Fernandes G.R."/>
            <person name="Haddad J.P."/>
            <person name="Ortega J.M."/>
        </authorList>
    </citation>
    <scope>NUCLEOTIDE SEQUENCE [LARGE SCALE GENOMIC DNA]</scope>
    <source>
        <strain evidence="1 2">Norma</strain>
    </source>
</reference>
<sequence length="93" mass="10820">MELIITEEYADRIAEEVRLAIRKELVGKPFSSIEDGIVFEDDTAIMGGFADPGGKLIIRQHNQEHFANEDYYRKMLDITVQFCKEHVKKSKRF</sequence>
<organism evidence="1">
    <name type="scientific">Leptospira interrogans serovar Hardjo str. Norma</name>
    <dbReference type="NCBI Taxonomy" id="1279460"/>
    <lineage>
        <taxon>Bacteria</taxon>
        <taxon>Pseudomonadati</taxon>
        <taxon>Spirochaetota</taxon>
        <taxon>Spirochaetia</taxon>
        <taxon>Leptospirales</taxon>
        <taxon>Leptospiraceae</taxon>
        <taxon>Leptospira</taxon>
    </lineage>
</organism>
<dbReference type="PATRIC" id="fig|1279460.3.peg.542"/>
<accession>A0A0M4MRS3</accession>